<feature type="signal peptide" evidence="1">
    <location>
        <begin position="1"/>
        <end position="25"/>
    </location>
</feature>
<evidence type="ECO:0000256" key="1">
    <source>
        <dbReference type="SAM" id="SignalP"/>
    </source>
</evidence>
<gene>
    <name evidence="2" type="ORF">H7U19_11770</name>
</gene>
<sequence length="251" mass="29288">MKTIKKTIVLAFLFCLTLNASQAYQKMYRVHQDNVLPSKMMDYEKIAKEFNAACVEHNFPGKWLATTMDDFRYLYVSPIENFADLDQRPFADMAKAMGKDFGAMFDKFDQCYNSHYDYVIVLMEELSYMPDGMSQAQEGQDYRDFYFIHYLPKDSQKMKEGMKAVKEMFASKGSKNHYRVYHTGFGTTDNYYLVAMSSKDAIDSATKTEENKKVLGPDRYETFMKVMNYATKMEEVTGEIRRDLSYSPKTQ</sequence>
<feature type="chain" id="PRO_5036857746" evidence="1">
    <location>
        <begin position="26"/>
        <end position="251"/>
    </location>
</feature>
<dbReference type="Proteomes" id="UP000656244">
    <property type="component" value="Unassembled WGS sequence"/>
</dbReference>
<name>A0A923HCU0_9FLAO</name>
<evidence type="ECO:0000313" key="3">
    <source>
        <dbReference type="Proteomes" id="UP000656244"/>
    </source>
</evidence>
<organism evidence="2 3">
    <name type="scientific">Hyunsoonleella aquatilis</name>
    <dbReference type="NCBI Taxonomy" id="2762758"/>
    <lineage>
        <taxon>Bacteria</taxon>
        <taxon>Pseudomonadati</taxon>
        <taxon>Bacteroidota</taxon>
        <taxon>Flavobacteriia</taxon>
        <taxon>Flavobacteriales</taxon>
        <taxon>Flavobacteriaceae</taxon>
    </lineage>
</organism>
<accession>A0A923HCU0</accession>
<dbReference type="EMBL" id="JACNMF010000003">
    <property type="protein sequence ID" value="MBC3759089.1"/>
    <property type="molecule type" value="Genomic_DNA"/>
</dbReference>
<proteinExistence type="predicted"/>
<keyword evidence="1" id="KW-0732">Signal</keyword>
<comment type="caution">
    <text evidence="2">The sequence shown here is derived from an EMBL/GenBank/DDBJ whole genome shotgun (WGS) entry which is preliminary data.</text>
</comment>
<protein>
    <submittedName>
        <fullName evidence="2">Uncharacterized protein</fullName>
    </submittedName>
</protein>
<keyword evidence="3" id="KW-1185">Reference proteome</keyword>
<reference evidence="2" key="1">
    <citation type="submission" date="2020-08" db="EMBL/GenBank/DDBJ databases">
        <title>Hyunsoonleella sp. strain SJ7 genome sequencing and assembly.</title>
        <authorList>
            <person name="Kim I."/>
        </authorList>
    </citation>
    <scope>NUCLEOTIDE SEQUENCE</scope>
    <source>
        <strain evidence="2">SJ7</strain>
    </source>
</reference>
<dbReference type="AlphaFoldDB" id="A0A923HCU0"/>
<evidence type="ECO:0000313" key="2">
    <source>
        <dbReference type="EMBL" id="MBC3759089.1"/>
    </source>
</evidence>
<dbReference type="RefSeq" id="WP_186562565.1">
    <property type="nucleotide sequence ID" value="NZ_JACNMF010000003.1"/>
</dbReference>